<sequence length="55" mass="6013">MSSHEDNLIHQVEGSEYVPYPAEISPEEIATAFDETAMSEGDALQSIVDAMNETI</sequence>
<proteinExistence type="predicted"/>
<dbReference type="AlphaFoldDB" id="A0A679I4T9"/>
<evidence type="ECO:0000313" key="1">
    <source>
        <dbReference type="EMBL" id="BBU69049.1"/>
    </source>
</evidence>
<dbReference type="EMBL" id="AP022345">
    <property type="protein sequence ID" value="BBU69049.1"/>
    <property type="molecule type" value="Genomic_DNA"/>
</dbReference>
<protein>
    <submittedName>
        <fullName evidence="1">Uncharacterized protein</fullName>
    </submittedName>
</protein>
<organism evidence="1 2">
    <name type="scientific">Fluviibacter phosphoraccumulans</name>
    <dbReference type="NCBI Taxonomy" id="1751046"/>
    <lineage>
        <taxon>Bacteria</taxon>
        <taxon>Pseudomonadati</taxon>
        <taxon>Pseudomonadota</taxon>
        <taxon>Betaproteobacteria</taxon>
        <taxon>Rhodocyclales</taxon>
        <taxon>Fluviibacteraceae</taxon>
        <taxon>Fluviibacter</taxon>
    </lineage>
</organism>
<dbReference type="Proteomes" id="UP000463961">
    <property type="component" value="Chromosome"/>
</dbReference>
<keyword evidence="2" id="KW-1185">Reference proteome</keyword>
<gene>
    <name evidence="1" type="ORF">ICHIAU1_13320</name>
</gene>
<dbReference type="RefSeq" id="WP_162050199.1">
    <property type="nucleotide sequence ID" value="NZ_AP019011.1"/>
</dbReference>
<reference evidence="2" key="1">
    <citation type="submission" date="2020-01" db="EMBL/GenBank/DDBJ databases">
        <title>Phosphoaccumulans saitamaens gen. nov., sp. nov., a polyphosphate accumulating bacterium isolated from surface river water.</title>
        <authorList>
            <person name="Watanabe K."/>
            <person name="Suda W."/>
        </authorList>
    </citation>
    <scope>NUCLEOTIDE SEQUENCE [LARGE SCALE GENOMIC DNA]</scope>
    <source>
        <strain evidence="2">ICHIAU1</strain>
    </source>
</reference>
<evidence type="ECO:0000313" key="2">
    <source>
        <dbReference type="Proteomes" id="UP000463961"/>
    </source>
</evidence>
<accession>A0A679I4T9</accession>
<name>A0A679I4T9_9RHOO</name>